<dbReference type="InterPro" id="IPR036291">
    <property type="entry name" value="NAD(P)-bd_dom_sf"/>
</dbReference>
<dbReference type="GO" id="GO:0016616">
    <property type="term" value="F:oxidoreductase activity, acting on the CH-OH group of donors, NAD or NADP as acceptor"/>
    <property type="evidence" value="ECO:0007669"/>
    <property type="project" value="UniProtKB-ARBA"/>
</dbReference>
<comment type="similarity">
    <text evidence="1">Belongs to the short-chain dehydrogenases/reductases (SDR) family.</text>
</comment>
<dbReference type="InterPro" id="IPR057326">
    <property type="entry name" value="KR_dom"/>
</dbReference>
<dbReference type="PRINTS" id="PR00080">
    <property type="entry name" value="SDRFAMILY"/>
</dbReference>
<dbReference type="Gene3D" id="3.40.50.720">
    <property type="entry name" value="NAD(P)-binding Rossmann-like Domain"/>
    <property type="match status" value="1"/>
</dbReference>
<dbReference type="CDD" id="cd05233">
    <property type="entry name" value="SDR_c"/>
    <property type="match status" value="1"/>
</dbReference>
<dbReference type="AlphaFoldDB" id="A0AAV3T7F1"/>
<feature type="domain" description="Ketoreductase" evidence="2">
    <location>
        <begin position="12"/>
        <end position="205"/>
    </location>
</feature>
<evidence type="ECO:0000313" key="4">
    <source>
        <dbReference type="Proteomes" id="UP001500420"/>
    </source>
</evidence>
<dbReference type="PROSITE" id="PS00061">
    <property type="entry name" value="ADH_SHORT"/>
    <property type="match status" value="1"/>
</dbReference>
<proteinExistence type="inferred from homology"/>
<gene>
    <name evidence="3" type="ORF">GCM10009020_13020</name>
</gene>
<comment type="caution">
    <text evidence="3">The sequence shown here is derived from an EMBL/GenBank/DDBJ whole genome shotgun (WGS) entry which is preliminary data.</text>
</comment>
<reference evidence="3 4" key="1">
    <citation type="journal article" date="2019" name="Int. J. Syst. Evol. Microbiol.">
        <title>The Global Catalogue of Microorganisms (GCM) 10K type strain sequencing project: providing services to taxonomists for standard genome sequencing and annotation.</title>
        <authorList>
            <consortium name="The Broad Institute Genomics Platform"/>
            <consortium name="The Broad Institute Genome Sequencing Center for Infectious Disease"/>
            <person name="Wu L."/>
            <person name="Ma J."/>
        </authorList>
    </citation>
    <scope>NUCLEOTIDE SEQUENCE [LARGE SCALE GENOMIC DNA]</scope>
    <source>
        <strain evidence="3 4">JCM 16328</strain>
    </source>
</reference>
<protein>
    <submittedName>
        <fullName evidence="3">SDR family NAD(P)-dependent oxidoreductase</fullName>
    </submittedName>
</protein>
<dbReference type="RefSeq" id="WP_343773115.1">
    <property type="nucleotide sequence ID" value="NZ_BAAADV010000001.1"/>
</dbReference>
<accession>A0AAV3T7F1</accession>
<evidence type="ECO:0000256" key="1">
    <source>
        <dbReference type="ARBA" id="ARBA00006484"/>
    </source>
</evidence>
<dbReference type="NCBIfam" id="NF005559">
    <property type="entry name" value="PRK07231.1"/>
    <property type="match status" value="1"/>
</dbReference>
<dbReference type="SUPFAM" id="SSF51735">
    <property type="entry name" value="NAD(P)-binding Rossmann-fold domains"/>
    <property type="match status" value="1"/>
</dbReference>
<evidence type="ECO:0000259" key="2">
    <source>
        <dbReference type="SMART" id="SM00822"/>
    </source>
</evidence>
<evidence type="ECO:0000313" key="3">
    <source>
        <dbReference type="EMBL" id="GAA0668588.1"/>
    </source>
</evidence>
<sequence>MSEPVDTRLSGRHVVVTGGARGIGRGIATRCARSGADVSIFDLRPSVAEETAAEIRDIGGAASVHEVDVTDADAVEDAVAAAESALGPIDGLVNNAGVQQSISILETTEDEWDRHFDVNAKGTFLVSKRVAERMIETKTRGSIVNVASVGADRPFRGQGAYGASKAAVVTFTTVLAKELADHGITANSIKPGTIDTPMVQQWLEERAAESDATEDELLAETIDEHVLDRIGKPEEIGHAAVWLLSAEGEWVTGESIAVDGGYLKG</sequence>
<dbReference type="InterPro" id="IPR020904">
    <property type="entry name" value="Sc_DH/Rdtase_CS"/>
</dbReference>
<dbReference type="EMBL" id="BAAADV010000001">
    <property type="protein sequence ID" value="GAA0668588.1"/>
    <property type="molecule type" value="Genomic_DNA"/>
</dbReference>
<dbReference type="InterPro" id="IPR002347">
    <property type="entry name" value="SDR_fam"/>
</dbReference>
<dbReference type="Proteomes" id="UP001500420">
    <property type="component" value="Unassembled WGS sequence"/>
</dbReference>
<keyword evidence="4" id="KW-1185">Reference proteome</keyword>
<dbReference type="PRINTS" id="PR00081">
    <property type="entry name" value="GDHRDH"/>
</dbReference>
<organism evidence="3 4">
    <name type="scientific">Natronoarchaeum mannanilyticum</name>
    <dbReference type="NCBI Taxonomy" id="926360"/>
    <lineage>
        <taxon>Archaea</taxon>
        <taxon>Methanobacteriati</taxon>
        <taxon>Methanobacteriota</taxon>
        <taxon>Stenosarchaea group</taxon>
        <taxon>Halobacteria</taxon>
        <taxon>Halobacteriales</taxon>
        <taxon>Natronoarchaeaceae</taxon>
    </lineage>
</organism>
<dbReference type="PANTHER" id="PTHR42760">
    <property type="entry name" value="SHORT-CHAIN DEHYDROGENASES/REDUCTASES FAMILY MEMBER"/>
    <property type="match status" value="1"/>
</dbReference>
<dbReference type="FunFam" id="3.40.50.720:FF:000084">
    <property type="entry name" value="Short-chain dehydrogenase reductase"/>
    <property type="match status" value="1"/>
</dbReference>
<dbReference type="SMART" id="SM00822">
    <property type="entry name" value="PKS_KR"/>
    <property type="match status" value="1"/>
</dbReference>
<dbReference type="Pfam" id="PF13561">
    <property type="entry name" value="adh_short_C2"/>
    <property type="match status" value="1"/>
</dbReference>
<name>A0AAV3T7F1_9EURY</name>